<dbReference type="Gene3D" id="3.40.50.12780">
    <property type="entry name" value="N-terminal domain of ligase-like"/>
    <property type="match status" value="1"/>
</dbReference>
<dbReference type="RefSeq" id="WP_069857201.1">
    <property type="nucleotide sequence ID" value="NZ_BDFE01000006.1"/>
</dbReference>
<evidence type="ECO:0000256" key="2">
    <source>
        <dbReference type="ARBA" id="ARBA00022598"/>
    </source>
</evidence>
<evidence type="ECO:0000313" key="6">
    <source>
        <dbReference type="Proteomes" id="UP000095200"/>
    </source>
</evidence>
<dbReference type="Gene3D" id="3.30.300.30">
    <property type="match status" value="1"/>
</dbReference>
<dbReference type="InterPro" id="IPR050237">
    <property type="entry name" value="ATP-dep_AMP-bd_enzyme"/>
</dbReference>
<dbReference type="FunFam" id="3.40.50.12780:FF:000003">
    <property type="entry name" value="Long-chain-fatty-acid--CoA ligase FadD"/>
    <property type="match status" value="1"/>
</dbReference>
<dbReference type="GO" id="GO:0016877">
    <property type="term" value="F:ligase activity, forming carbon-sulfur bonds"/>
    <property type="evidence" value="ECO:0007669"/>
    <property type="project" value="UniProtKB-ARBA"/>
</dbReference>
<keyword evidence="2 5" id="KW-0436">Ligase</keyword>
<evidence type="ECO:0000259" key="3">
    <source>
        <dbReference type="Pfam" id="PF00501"/>
    </source>
</evidence>
<dbReference type="InterPro" id="IPR042099">
    <property type="entry name" value="ANL_N_sf"/>
</dbReference>
<dbReference type="STRING" id="1592317.DPF_0390"/>
<dbReference type="Proteomes" id="UP000095200">
    <property type="component" value="Unassembled WGS sequence"/>
</dbReference>
<reference evidence="6" key="1">
    <citation type="submission" date="2016-06" db="EMBL/GenBank/DDBJ databases">
        <title>Draft genome sequence of Desulfoplanes formicivorans strain Pf12B.</title>
        <authorList>
            <person name="Watanabe M."/>
            <person name="Kojima H."/>
            <person name="Fukui M."/>
        </authorList>
    </citation>
    <scope>NUCLEOTIDE SEQUENCE [LARGE SCALE GENOMIC DNA]</scope>
    <source>
        <strain evidence="6">Pf12B</strain>
    </source>
</reference>
<evidence type="ECO:0000256" key="1">
    <source>
        <dbReference type="ARBA" id="ARBA00006432"/>
    </source>
</evidence>
<dbReference type="Pfam" id="PF13193">
    <property type="entry name" value="AMP-binding_C"/>
    <property type="match status" value="1"/>
</dbReference>
<dbReference type="OrthoDB" id="9801302at2"/>
<dbReference type="InterPro" id="IPR025110">
    <property type="entry name" value="AMP-bd_C"/>
</dbReference>
<feature type="domain" description="AMP-binding enzyme C-terminal" evidence="4">
    <location>
        <begin position="471"/>
        <end position="546"/>
    </location>
</feature>
<dbReference type="CDD" id="cd05936">
    <property type="entry name" value="FC-FACS_FadD_like"/>
    <property type="match status" value="1"/>
</dbReference>
<dbReference type="InterPro" id="IPR000873">
    <property type="entry name" value="AMP-dep_synth/lig_dom"/>
</dbReference>
<protein>
    <submittedName>
        <fullName evidence="5">Long-chain fatty acid--CoA ligase</fullName>
    </submittedName>
</protein>
<evidence type="ECO:0000259" key="4">
    <source>
        <dbReference type="Pfam" id="PF13193"/>
    </source>
</evidence>
<comment type="caution">
    <text evidence="5">The sequence shown here is derived from an EMBL/GenBank/DDBJ whole genome shotgun (WGS) entry which is preliminary data.</text>
</comment>
<accession>A0A194AES7</accession>
<sequence length="570" mass="64341">MIEDGLQRYWLKSYDREVSPRLSYENIPIHEYLDRSAKKFPKRKAIVFNNWSITYAGLRKASEQIAANLREHGVRAGDRVAIMLPNTPQAIMSFYGVLKAGCIAVMTNPLYMEKELVHHFSDSGAKVLITLDLSWPKLQSLEKKLNLSKIFVTRISDCLRFPLNLLYNFKAKKDNAPTIPYDMQTIFPWKRLLKKGATFSPRSFRPEKDLALLQYTGGTTGVSKGVMITHQNLAANVQQYLAILHKLGKDHEVLLGILPYFHIFGLNVCVNFAVALGATMVPFPRFVPRDILKSIKKIHPTIFPCAPSVFMALLQQKDIDKFDLSSIRFCISGSAPIPAEIIKQFKKLAGAEIIEGYGLTEASPVTHLNPLNGTHKLGSIGLPISDTDACIVDMEVGSLTLQPGQIGELVIRGPQVMKGYWNRPDETASTLRNNWLYTGDIAYMDEDGYFFIVDRKKDLIISGGYNIYPREIDEVLHEHPKIREAVAVGIPHHTRGEIIKAYVVVQPGETLTRAEVISFCRQKLANYKIPKKIEFRKELPKTLVGKVLRRALRDEEIARLEAASKKKARK</sequence>
<dbReference type="PANTHER" id="PTHR43767">
    <property type="entry name" value="LONG-CHAIN-FATTY-ACID--COA LIGASE"/>
    <property type="match status" value="1"/>
</dbReference>
<dbReference type="PANTHER" id="PTHR43767:SF9">
    <property type="entry name" value="LONG-CHAIN-FATTY-ACID--COA LIGASE"/>
    <property type="match status" value="1"/>
</dbReference>
<gene>
    <name evidence="5" type="ORF">DPF_0390</name>
</gene>
<name>A0A194AES7_9BACT</name>
<dbReference type="EMBL" id="BDFE01000006">
    <property type="protein sequence ID" value="GAU07695.1"/>
    <property type="molecule type" value="Genomic_DNA"/>
</dbReference>
<dbReference type="FunFam" id="3.30.300.30:FF:000008">
    <property type="entry name" value="2,3-dihydroxybenzoate-AMP ligase"/>
    <property type="match status" value="1"/>
</dbReference>
<dbReference type="InterPro" id="IPR020845">
    <property type="entry name" value="AMP-binding_CS"/>
</dbReference>
<dbReference type="SUPFAM" id="SSF56801">
    <property type="entry name" value="Acetyl-CoA synthetase-like"/>
    <property type="match status" value="1"/>
</dbReference>
<proteinExistence type="inferred from homology"/>
<keyword evidence="6" id="KW-1185">Reference proteome</keyword>
<feature type="domain" description="AMP-dependent synthetase/ligase" evidence="3">
    <location>
        <begin position="33"/>
        <end position="421"/>
    </location>
</feature>
<organism evidence="5 6">
    <name type="scientific">Desulfoplanes formicivorans</name>
    <dbReference type="NCBI Taxonomy" id="1592317"/>
    <lineage>
        <taxon>Bacteria</taxon>
        <taxon>Pseudomonadati</taxon>
        <taxon>Thermodesulfobacteriota</taxon>
        <taxon>Desulfovibrionia</taxon>
        <taxon>Desulfovibrionales</taxon>
        <taxon>Desulfoplanaceae</taxon>
        <taxon>Desulfoplanes</taxon>
    </lineage>
</organism>
<dbReference type="Pfam" id="PF00501">
    <property type="entry name" value="AMP-binding"/>
    <property type="match status" value="1"/>
</dbReference>
<evidence type="ECO:0000313" key="5">
    <source>
        <dbReference type="EMBL" id="GAU07695.1"/>
    </source>
</evidence>
<dbReference type="InterPro" id="IPR045851">
    <property type="entry name" value="AMP-bd_C_sf"/>
</dbReference>
<dbReference type="PROSITE" id="PS00455">
    <property type="entry name" value="AMP_BINDING"/>
    <property type="match status" value="1"/>
</dbReference>
<dbReference type="AlphaFoldDB" id="A0A194AES7"/>
<comment type="similarity">
    <text evidence="1">Belongs to the ATP-dependent AMP-binding enzyme family.</text>
</comment>